<dbReference type="InterPro" id="IPR046495">
    <property type="entry name" value="DUF6588"/>
</dbReference>
<organism evidence="2 3">
    <name type="scientific">Sunxiuqinia elliptica</name>
    <dbReference type="NCBI Taxonomy" id="655355"/>
    <lineage>
        <taxon>Bacteria</taxon>
        <taxon>Pseudomonadati</taxon>
        <taxon>Bacteroidota</taxon>
        <taxon>Bacteroidia</taxon>
        <taxon>Marinilabiliales</taxon>
        <taxon>Prolixibacteraceae</taxon>
        <taxon>Sunxiuqinia</taxon>
    </lineage>
</organism>
<keyword evidence="3" id="KW-1185">Reference proteome</keyword>
<keyword evidence="1" id="KW-0732">Signal</keyword>
<evidence type="ECO:0000313" key="3">
    <source>
        <dbReference type="Proteomes" id="UP000198964"/>
    </source>
</evidence>
<evidence type="ECO:0000313" key="2">
    <source>
        <dbReference type="EMBL" id="SFF42483.1"/>
    </source>
</evidence>
<gene>
    <name evidence="2" type="ORF">SAMN05216283_10685</name>
</gene>
<dbReference type="EMBL" id="FONW01000006">
    <property type="protein sequence ID" value="SFF42483.1"/>
    <property type="molecule type" value="Genomic_DNA"/>
</dbReference>
<dbReference type="Pfam" id="PF20230">
    <property type="entry name" value="DUF6588"/>
    <property type="match status" value="1"/>
</dbReference>
<evidence type="ECO:0008006" key="4">
    <source>
        <dbReference type="Google" id="ProtNLM"/>
    </source>
</evidence>
<evidence type="ECO:0000256" key="1">
    <source>
        <dbReference type="SAM" id="SignalP"/>
    </source>
</evidence>
<proteinExistence type="predicted"/>
<dbReference type="STRING" id="655355.SAMN05216283_10685"/>
<name>A0A1I2ILG2_9BACT</name>
<accession>A0A1I2ILG2</accession>
<reference evidence="2 3" key="1">
    <citation type="submission" date="2016-10" db="EMBL/GenBank/DDBJ databases">
        <authorList>
            <person name="de Groot N.N."/>
        </authorList>
    </citation>
    <scope>NUCLEOTIDE SEQUENCE [LARGE SCALE GENOMIC DNA]</scope>
    <source>
        <strain evidence="2 3">CGMCC 1.9156</strain>
    </source>
</reference>
<feature type="signal peptide" evidence="1">
    <location>
        <begin position="1"/>
        <end position="20"/>
    </location>
</feature>
<protein>
    <recommendedName>
        <fullName evidence="4">Outer membrane protein beta-barrel domain-containing protein</fullName>
    </recommendedName>
</protein>
<dbReference type="Proteomes" id="UP000198964">
    <property type="component" value="Unassembled WGS sequence"/>
</dbReference>
<sequence length="354" mass="38255">MKKRSLLFVVLVLVIRIASAQSDVVEFIKTGPKNASKLMEAYLNPYALALGDGLNNGWYYTAETHERFGFDFSMSVSAVRIPESGKTFDLSQLGLQNIAFDPSNSIAQTIAGSDLAGPEIAVLDPNSPQDTLTSFLSPEGVGMDIVPIPIAQLGIGLLPHTDILIRYVPKLRFNQDGDQAEDVRVGLIGLGAKHSFKDWIPGLKALPFDAAVFGSYSAIDANSGINFQLSDYGVNPPSGYVPDENQELKIKTNTMKFGLIVSKKVALLTFFGSIGHSQSKTTVDLLGRYPVITEVGVGKVVVEDEVDPIHMNFESSQLSLDAGVRMKLSFFNVFASISKAEYTSLNAGIALSVR</sequence>
<dbReference type="RefSeq" id="WP_093920218.1">
    <property type="nucleotide sequence ID" value="NZ_FONW01000006.1"/>
</dbReference>
<dbReference type="AlphaFoldDB" id="A0A1I2ILG2"/>
<feature type="chain" id="PRO_5011721761" description="Outer membrane protein beta-barrel domain-containing protein" evidence="1">
    <location>
        <begin position="21"/>
        <end position="354"/>
    </location>
</feature>